<keyword evidence="15" id="KW-1185">Reference proteome</keyword>
<sequence length="378" mass="42488">MHYPATTQSEDCINETATMPLISVLMCRTGPAVIRSSFLSHTRQCLARSGTDRQLTIARYSRNARNNTRTESFAPRETIVPTEVQGIVVESGYIDPSKIWRSLLFTAAFSTGSFIGVSIWEYETIRSRAMQALRSKLSVNWFKERMKHQRQEMEQWRKDLTGWWNKLSPGERIFAPICALNVLVYGLWRIPSLAPTMVKYFASNPAAKAVCWPMFLSTFSHYSLFHILANMYVLHSFSHAAVATLGREQFLGVYLSAGVIASFASHVFKTVTRQPGLSLGASGAIMGILAYVCSQYPDTQLSILFLPMYTFSAGAAIKVIMGIDLAGVLLGWRIFDHAAHLGGALFGLFWCHFGSQNVWPLREHFVGYWHELRGPPKK</sequence>
<dbReference type="VEuPathDB" id="VectorBase:AMEM010767"/>
<organism evidence="14 15">
    <name type="scientific">Anopheles merus</name>
    <name type="common">Mosquito</name>
    <dbReference type="NCBI Taxonomy" id="30066"/>
    <lineage>
        <taxon>Eukaryota</taxon>
        <taxon>Metazoa</taxon>
        <taxon>Ecdysozoa</taxon>
        <taxon>Arthropoda</taxon>
        <taxon>Hexapoda</taxon>
        <taxon>Insecta</taxon>
        <taxon>Pterygota</taxon>
        <taxon>Neoptera</taxon>
        <taxon>Endopterygota</taxon>
        <taxon>Diptera</taxon>
        <taxon>Nematocera</taxon>
        <taxon>Culicoidea</taxon>
        <taxon>Culicidae</taxon>
        <taxon>Anophelinae</taxon>
        <taxon>Anopheles</taxon>
    </lineage>
</organism>
<feature type="transmembrane region" description="Helical" evidence="12">
    <location>
        <begin position="173"/>
        <end position="190"/>
    </location>
</feature>
<evidence type="ECO:0000256" key="10">
    <source>
        <dbReference type="ARBA" id="ARBA00023128"/>
    </source>
</evidence>
<protein>
    <recommendedName>
        <fullName evidence="4">rhomboid protease</fullName>
        <ecNumber evidence="4">3.4.21.105</ecNumber>
    </recommendedName>
</protein>
<evidence type="ECO:0000313" key="15">
    <source>
        <dbReference type="Proteomes" id="UP000075903"/>
    </source>
</evidence>
<dbReference type="GO" id="GO:0005743">
    <property type="term" value="C:mitochondrial inner membrane"/>
    <property type="evidence" value="ECO:0007669"/>
    <property type="project" value="UniProtKB-SubCell"/>
</dbReference>
<evidence type="ECO:0000256" key="7">
    <source>
        <dbReference type="ARBA" id="ARBA00022801"/>
    </source>
</evidence>
<evidence type="ECO:0000256" key="11">
    <source>
        <dbReference type="ARBA" id="ARBA00023136"/>
    </source>
</evidence>
<feature type="transmembrane region" description="Helical" evidence="12">
    <location>
        <begin position="103"/>
        <end position="120"/>
    </location>
</feature>
<feature type="transmembrane region" description="Helical" evidence="12">
    <location>
        <begin position="210"/>
        <end position="229"/>
    </location>
</feature>
<dbReference type="InterPro" id="IPR035952">
    <property type="entry name" value="Rhomboid-like_sf"/>
</dbReference>
<dbReference type="KEGG" id="amer:121599813"/>
<proteinExistence type="inferred from homology"/>
<evidence type="ECO:0000256" key="12">
    <source>
        <dbReference type="SAM" id="Phobius"/>
    </source>
</evidence>
<dbReference type="EC" id="3.4.21.105" evidence="4"/>
<name>A0A182V8Q2_ANOME</name>
<evidence type="ECO:0000313" key="14">
    <source>
        <dbReference type="EnsemblMetazoa" id="AMEM010767-PA"/>
    </source>
</evidence>
<dbReference type="Pfam" id="PF01694">
    <property type="entry name" value="Rhomboid"/>
    <property type="match status" value="1"/>
</dbReference>
<dbReference type="GeneID" id="121599813"/>
<evidence type="ECO:0000256" key="5">
    <source>
        <dbReference type="ARBA" id="ARBA00022692"/>
    </source>
</evidence>
<dbReference type="InterPro" id="IPR050925">
    <property type="entry name" value="Rhomboid_protease_S54"/>
</dbReference>
<evidence type="ECO:0000256" key="8">
    <source>
        <dbReference type="ARBA" id="ARBA00022946"/>
    </source>
</evidence>
<dbReference type="Proteomes" id="UP000075903">
    <property type="component" value="Unassembled WGS sequence"/>
</dbReference>
<dbReference type="RefSeq" id="XP_041783833.1">
    <property type="nucleotide sequence ID" value="XM_041927899.1"/>
</dbReference>
<feature type="domain" description="Peptidase S54 rhomboid" evidence="13">
    <location>
        <begin position="211"/>
        <end position="351"/>
    </location>
</feature>
<evidence type="ECO:0000256" key="9">
    <source>
        <dbReference type="ARBA" id="ARBA00022989"/>
    </source>
</evidence>
<evidence type="ECO:0000256" key="1">
    <source>
        <dbReference type="ARBA" id="ARBA00000156"/>
    </source>
</evidence>
<evidence type="ECO:0000259" key="13">
    <source>
        <dbReference type="Pfam" id="PF01694"/>
    </source>
</evidence>
<keyword evidence="6" id="KW-0999">Mitochondrion inner membrane</keyword>
<evidence type="ECO:0000256" key="6">
    <source>
        <dbReference type="ARBA" id="ARBA00022792"/>
    </source>
</evidence>
<accession>A0A182V8Q2</accession>
<feature type="transmembrane region" description="Helical" evidence="12">
    <location>
        <begin position="277"/>
        <end position="297"/>
    </location>
</feature>
<feature type="transmembrane region" description="Helical" evidence="12">
    <location>
        <begin position="309"/>
        <end position="332"/>
    </location>
</feature>
<comment type="subcellular location">
    <subcellularLocation>
        <location evidence="2">Mitochondrion inner membrane</location>
        <topology evidence="2">Multi-pass membrane protein</topology>
    </subcellularLocation>
</comment>
<keyword evidence="11 12" id="KW-0472">Membrane</keyword>
<evidence type="ECO:0000256" key="3">
    <source>
        <dbReference type="ARBA" id="ARBA00009045"/>
    </source>
</evidence>
<dbReference type="PANTHER" id="PTHR43731:SF14">
    <property type="entry name" value="PRESENILIN-ASSOCIATED RHOMBOID-LIKE PROTEIN, MITOCHONDRIAL"/>
    <property type="match status" value="1"/>
</dbReference>
<keyword evidence="8" id="KW-0809">Transit peptide</keyword>
<evidence type="ECO:0000256" key="4">
    <source>
        <dbReference type="ARBA" id="ARBA00013039"/>
    </source>
</evidence>
<dbReference type="VEuPathDB" id="VectorBase:AMEM21_001195"/>
<dbReference type="GO" id="GO:0006465">
    <property type="term" value="P:signal peptide processing"/>
    <property type="evidence" value="ECO:0007669"/>
    <property type="project" value="TreeGrafter"/>
</dbReference>
<dbReference type="InterPro" id="IPR022764">
    <property type="entry name" value="Peptidase_S54_rhomboid_dom"/>
</dbReference>
<dbReference type="STRING" id="30066.A0A182V8Q2"/>
<dbReference type="FunFam" id="1.20.1540.10:FF:000005">
    <property type="entry name" value="Presenilins-associated rhomboid-like protein, mitochondrial"/>
    <property type="match status" value="1"/>
</dbReference>
<dbReference type="EnsemblMetazoa" id="AMEM010767-RA">
    <property type="protein sequence ID" value="AMEM010767-PA"/>
    <property type="gene ID" value="AMEM010767"/>
</dbReference>
<dbReference type="Gene3D" id="1.20.1540.10">
    <property type="entry name" value="Rhomboid-like"/>
    <property type="match status" value="1"/>
</dbReference>
<reference evidence="14" key="1">
    <citation type="submission" date="2020-05" db="UniProtKB">
        <authorList>
            <consortium name="EnsemblMetazoa"/>
        </authorList>
    </citation>
    <scope>IDENTIFICATION</scope>
    <source>
        <strain evidence="14">MAF</strain>
    </source>
</reference>
<evidence type="ECO:0000256" key="2">
    <source>
        <dbReference type="ARBA" id="ARBA00004448"/>
    </source>
</evidence>
<keyword evidence="10" id="KW-0496">Mitochondrion</keyword>
<dbReference type="SUPFAM" id="SSF144091">
    <property type="entry name" value="Rhomboid-like"/>
    <property type="match status" value="1"/>
</dbReference>
<dbReference type="PANTHER" id="PTHR43731">
    <property type="entry name" value="RHOMBOID PROTEASE"/>
    <property type="match status" value="1"/>
</dbReference>
<keyword evidence="9 12" id="KW-1133">Transmembrane helix</keyword>
<keyword evidence="5 12" id="KW-0812">Transmembrane</keyword>
<comment type="catalytic activity">
    <reaction evidence="1">
        <text>Cleaves type-1 transmembrane domains using a catalytic dyad composed of serine and histidine that are contributed by different transmembrane domains.</text>
        <dbReference type="EC" id="3.4.21.105"/>
    </reaction>
</comment>
<dbReference type="CTD" id="36281"/>
<comment type="similarity">
    <text evidence="3">Belongs to the peptidase S54 family.</text>
</comment>
<dbReference type="GO" id="GO:0004252">
    <property type="term" value="F:serine-type endopeptidase activity"/>
    <property type="evidence" value="ECO:0007669"/>
    <property type="project" value="InterPro"/>
</dbReference>
<dbReference type="AlphaFoldDB" id="A0A182V8Q2"/>
<keyword evidence="7" id="KW-0378">Hydrolase</keyword>
<feature type="transmembrane region" description="Helical" evidence="12">
    <location>
        <begin position="249"/>
        <end position="268"/>
    </location>
</feature>